<dbReference type="InterPro" id="IPR050515">
    <property type="entry name" value="Beta-lactam/transpept"/>
</dbReference>
<dbReference type="SUPFAM" id="SSF54427">
    <property type="entry name" value="NTF2-like"/>
    <property type="match status" value="1"/>
</dbReference>
<gene>
    <name evidence="8" type="ORF">ACFQMJ_19095</name>
</gene>
<evidence type="ECO:0000256" key="4">
    <source>
        <dbReference type="SAM" id="MobiDB-lite"/>
    </source>
</evidence>
<sequence>MKRPISVRSAAIIVLLFSFLLGGCSDLFGKSSPDPSASETSTGSPSSEPSAAPDASGGVNAYLSAWERLDYAGMYALLSPFVKKNLTEEQFVKRYQTIYDALKVSNLVVTALPAEQQASDGDGAGTEGTAVTGTGTAVKGFSYRVTMDTAEGPVSFDNQGRVRKTVEDDVTAWLIDWNPSYIFPGMEEGDTVRIEKTPAVRGEIVDRNGNPLAVNVEAAQLGIVPNKLGDSADTVKAAMAAKLGMTVQEIDRKLGASWVKPHLFVPIAVAADDAVRDELVALPGVAAQKVMVRRYPLGEAAAHLIGYIGEINADELKTREAQGYKAGDLIGKTGLELALETQLRGTSGQSAVIIDKAGVRKSVVAGQDATNGATYKLTIDTAVQQAIYEEIKADEASVAAIQPATGEVLALLSSPSYDPNAFVQGVSKEQYRQWNEDPRHPFLNRFSRTYAPGSAFKVITAAIGLDSGALDPNEAKEIAGLTWKKDSSWGKYYVKRVHETNPVDLQRALTYSDNIYFAQTALAIGKKPFVEGAARFGIGEPLPLSYPFSASQLATGGGGPSGDIQLADSGYGQGQVEMTTLHVAFAYSALVNDGNIVYPQLSEADAASAGKLWKEQAMSADTAELIKADLVKAVASPGGSGHGANIAGASIAGKTGTAELKASKGTKGQENGWFVGFDAGDPQLLISMMIENVQGRGGSGYVAPKVKRIFEQARSGN</sequence>
<evidence type="ECO:0000256" key="3">
    <source>
        <dbReference type="ARBA" id="ARBA00023136"/>
    </source>
</evidence>
<organism evidence="8 9">
    <name type="scientific">Cohnella cellulosilytica</name>
    <dbReference type="NCBI Taxonomy" id="986710"/>
    <lineage>
        <taxon>Bacteria</taxon>
        <taxon>Bacillati</taxon>
        <taxon>Bacillota</taxon>
        <taxon>Bacilli</taxon>
        <taxon>Bacillales</taxon>
        <taxon>Paenibacillaceae</taxon>
        <taxon>Cohnella</taxon>
    </lineage>
</organism>
<dbReference type="Proteomes" id="UP001596378">
    <property type="component" value="Unassembled WGS sequence"/>
</dbReference>
<protein>
    <submittedName>
        <fullName evidence="8">Penicillin-binding transpeptidase domain-containing protein</fullName>
    </submittedName>
</protein>
<evidence type="ECO:0000313" key="8">
    <source>
        <dbReference type="EMBL" id="MFC7150644.1"/>
    </source>
</evidence>
<dbReference type="EMBL" id="JBHTAI010000011">
    <property type="protein sequence ID" value="MFC7150644.1"/>
    <property type="molecule type" value="Genomic_DNA"/>
</dbReference>
<dbReference type="Gene3D" id="3.10.450.100">
    <property type="entry name" value="NTF2-like, domain 1"/>
    <property type="match status" value="1"/>
</dbReference>
<dbReference type="PANTHER" id="PTHR30627:SF25">
    <property type="entry name" value="PENICILLIN-BINDING PROTEIN 3"/>
    <property type="match status" value="1"/>
</dbReference>
<comment type="subcellular location">
    <subcellularLocation>
        <location evidence="1">Membrane</location>
    </subcellularLocation>
</comment>
<dbReference type="Pfam" id="PF05223">
    <property type="entry name" value="MecA_N"/>
    <property type="match status" value="1"/>
</dbReference>
<comment type="similarity">
    <text evidence="2">Belongs to the transpeptidase family.</text>
</comment>
<dbReference type="SUPFAM" id="SSF56519">
    <property type="entry name" value="Penicillin binding protein dimerisation domain"/>
    <property type="match status" value="1"/>
</dbReference>
<feature type="compositionally biased region" description="Low complexity" evidence="4">
    <location>
        <begin position="35"/>
        <end position="56"/>
    </location>
</feature>
<dbReference type="InterPro" id="IPR007887">
    <property type="entry name" value="MecA_N"/>
</dbReference>
<comment type="caution">
    <text evidence="8">The sequence shown here is derived from an EMBL/GenBank/DDBJ whole genome shotgun (WGS) entry which is preliminary data.</text>
</comment>
<dbReference type="InterPro" id="IPR005311">
    <property type="entry name" value="PBP_dimer"/>
</dbReference>
<evidence type="ECO:0000256" key="2">
    <source>
        <dbReference type="ARBA" id="ARBA00007171"/>
    </source>
</evidence>
<keyword evidence="9" id="KW-1185">Reference proteome</keyword>
<feature type="domain" description="Penicillin-binding protein transpeptidase" evidence="5">
    <location>
        <begin position="397"/>
        <end position="711"/>
    </location>
</feature>
<dbReference type="SUPFAM" id="SSF56601">
    <property type="entry name" value="beta-lactamase/transpeptidase-like"/>
    <property type="match status" value="1"/>
</dbReference>
<dbReference type="RefSeq" id="WP_378053026.1">
    <property type="nucleotide sequence ID" value="NZ_JBHMDN010000069.1"/>
</dbReference>
<evidence type="ECO:0000313" key="9">
    <source>
        <dbReference type="Proteomes" id="UP001596378"/>
    </source>
</evidence>
<evidence type="ECO:0000259" key="5">
    <source>
        <dbReference type="Pfam" id="PF00905"/>
    </source>
</evidence>
<proteinExistence type="inferred from homology"/>
<feature type="region of interest" description="Disordered" evidence="4">
    <location>
        <begin position="31"/>
        <end position="56"/>
    </location>
</feature>
<dbReference type="InterPro" id="IPR012338">
    <property type="entry name" value="Beta-lactam/transpept-like"/>
</dbReference>
<evidence type="ECO:0000259" key="6">
    <source>
        <dbReference type="Pfam" id="PF03717"/>
    </source>
</evidence>
<dbReference type="Pfam" id="PF00905">
    <property type="entry name" value="Transpeptidase"/>
    <property type="match status" value="1"/>
</dbReference>
<dbReference type="InterPro" id="IPR001460">
    <property type="entry name" value="PCN-bd_Tpept"/>
</dbReference>
<dbReference type="Gene3D" id="3.40.710.10">
    <property type="entry name" value="DD-peptidase/beta-lactamase superfamily"/>
    <property type="match status" value="1"/>
</dbReference>
<dbReference type="Gene3D" id="3.90.1310.10">
    <property type="entry name" value="Penicillin-binding protein 2a (Domain 2)"/>
    <property type="match status" value="1"/>
</dbReference>
<dbReference type="InterPro" id="IPR036138">
    <property type="entry name" value="PBP_dimer_sf"/>
</dbReference>
<dbReference type="Gene3D" id="3.30.1390.30">
    <property type="entry name" value="Penicillin-binding protein 2a, domain 3"/>
    <property type="match status" value="1"/>
</dbReference>
<dbReference type="Pfam" id="PF03717">
    <property type="entry name" value="PBP_dimer"/>
    <property type="match status" value="1"/>
</dbReference>
<feature type="domain" description="NTF2-like N-terminal transpeptidase" evidence="7">
    <location>
        <begin position="58"/>
        <end position="190"/>
    </location>
</feature>
<dbReference type="PANTHER" id="PTHR30627">
    <property type="entry name" value="PEPTIDOGLYCAN D,D-TRANSPEPTIDASE"/>
    <property type="match status" value="1"/>
</dbReference>
<accession>A0ABW2FF92</accession>
<name>A0ABW2FF92_9BACL</name>
<reference evidence="9" key="1">
    <citation type="journal article" date="2019" name="Int. J. Syst. Evol. Microbiol.">
        <title>The Global Catalogue of Microorganisms (GCM) 10K type strain sequencing project: providing services to taxonomists for standard genome sequencing and annotation.</title>
        <authorList>
            <consortium name="The Broad Institute Genomics Platform"/>
            <consortium name="The Broad Institute Genome Sequencing Center for Infectious Disease"/>
            <person name="Wu L."/>
            <person name="Ma J."/>
        </authorList>
    </citation>
    <scope>NUCLEOTIDE SEQUENCE [LARGE SCALE GENOMIC DNA]</scope>
    <source>
        <strain evidence="9">KCTC 12907</strain>
    </source>
</reference>
<dbReference type="PROSITE" id="PS51257">
    <property type="entry name" value="PROKAR_LIPOPROTEIN"/>
    <property type="match status" value="1"/>
</dbReference>
<dbReference type="InterPro" id="IPR032710">
    <property type="entry name" value="NTF2-like_dom_sf"/>
</dbReference>
<keyword evidence="3" id="KW-0472">Membrane</keyword>
<evidence type="ECO:0000256" key="1">
    <source>
        <dbReference type="ARBA" id="ARBA00004370"/>
    </source>
</evidence>
<feature type="domain" description="Penicillin-binding protein dimerisation" evidence="6">
    <location>
        <begin position="197"/>
        <end position="360"/>
    </location>
</feature>
<evidence type="ECO:0000259" key="7">
    <source>
        <dbReference type="Pfam" id="PF05223"/>
    </source>
</evidence>